<protein>
    <recommendedName>
        <fullName evidence="4">LysM domain-containing protein</fullName>
    </recommendedName>
</protein>
<organism evidence="5 6">
    <name type="scientific">Allostreptomyces psammosilenae</name>
    <dbReference type="NCBI Taxonomy" id="1892865"/>
    <lineage>
        <taxon>Bacteria</taxon>
        <taxon>Bacillati</taxon>
        <taxon>Actinomycetota</taxon>
        <taxon>Actinomycetes</taxon>
        <taxon>Kitasatosporales</taxon>
        <taxon>Streptomycetaceae</taxon>
        <taxon>Allostreptomyces</taxon>
    </lineage>
</organism>
<evidence type="ECO:0000256" key="1">
    <source>
        <dbReference type="ARBA" id="ARBA00010830"/>
    </source>
</evidence>
<dbReference type="Proteomes" id="UP000567795">
    <property type="component" value="Unassembled WGS sequence"/>
</dbReference>
<dbReference type="RefSeq" id="WP_281394528.1">
    <property type="nucleotide sequence ID" value="NZ_JACBZD010000001.1"/>
</dbReference>
<gene>
    <name evidence="5" type="ORF">FHU37_000349</name>
</gene>
<sequence length="175" mass="18409">MLRRFLASTTVGSTLLVAAAPGAGAAPERLWDALAQCESGGDWQANTGNGFYGGLQISLATWEAHHGLDFAARPDLAPRADQITVAEHIRDTQGWDAWPHCSVQLGLGDRQGEEDGAAAADTAGDGYTVQPGDTLHSIADRFAVEGGWLALYRANREQIGPDPGHITPGTVLVIP</sequence>
<dbReference type="InterPro" id="IPR018392">
    <property type="entry name" value="LysM"/>
</dbReference>
<dbReference type="InterPro" id="IPR023346">
    <property type="entry name" value="Lysozyme-like_dom_sf"/>
</dbReference>
<dbReference type="Gene3D" id="1.10.530.10">
    <property type="match status" value="1"/>
</dbReference>
<feature type="chain" id="PRO_5032905352" description="LysM domain-containing protein" evidence="3">
    <location>
        <begin position="26"/>
        <end position="175"/>
    </location>
</feature>
<dbReference type="CDD" id="cd00118">
    <property type="entry name" value="LysM"/>
    <property type="match status" value="1"/>
</dbReference>
<evidence type="ECO:0000313" key="5">
    <source>
        <dbReference type="EMBL" id="NYI03406.1"/>
    </source>
</evidence>
<evidence type="ECO:0000256" key="2">
    <source>
        <dbReference type="ARBA" id="ARBA00022801"/>
    </source>
</evidence>
<dbReference type="SMART" id="SM00257">
    <property type="entry name" value="LysM"/>
    <property type="match status" value="1"/>
</dbReference>
<dbReference type="SUPFAM" id="SSF54106">
    <property type="entry name" value="LysM domain"/>
    <property type="match status" value="1"/>
</dbReference>
<comment type="caution">
    <text evidence="5">The sequence shown here is derived from an EMBL/GenBank/DDBJ whole genome shotgun (WGS) entry which is preliminary data.</text>
</comment>
<feature type="domain" description="LysM" evidence="4">
    <location>
        <begin position="125"/>
        <end position="174"/>
    </location>
</feature>
<dbReference type="InterPro" id="IPR036779">
    <property type="entry name" value="LysM_dom_sf"/>
</dbReference>
<evidence type="ECO:0000259" key="4">
    <source>
        <dbReference type="PROSITE" id="PS51782"/>
    </source>
</evidence>
<dbReference type="GO" id="GO:0016787">
    <property type="term" value="F:hydrolase activity"/>
    <property type="evidence" value="ECO:0007669"/>
    <property type="project" value="UniProtKB-KW"/>
</dbReference>
<dbReference type="PANTHER" id="PTHR34700">
    <property type="entry name" value="POTASSIUM BINDING PROTEIN KBP"/>
    <property type="match status" value="1"/>
</dbReference>
<keyword evidence="3" id="KW-0732">Signal</keyword>
<dbReference type="InterPro" id="IPR010618">
    <property type="entry name" value="RPF"/>
</dbReference>
<dbReference type="SUPFAM" id="SSF53955">
    <property type="entry name" value="Lysozyme-like"/>
    <property type="match status" value="1"/>
</dbReference>
<dbReference type="PANTHER" id="PTHR34700:SF4">
    <property type="entry name" value="PHAGE-LIKE ELEMENT PBSX PROTEIN XKDP"/>
    <property type="match status" value="1"/>
</dbReference>
<dbReference type="PROSITE" id="PS51782">
    <property type="entry name" value="LYSM"/>
    <property type="match status" value="1"/>
</dbReference>
<evidence type="ECO:0000256" key="3">
    <source>
        <dbReference type="SAM" id="SignalP"/>
    </source>
</evidence>
<reference evidence="5 6" key="1">
    <citation type="submission" date="2020-07" db="EMBL/GenBank/DDBJ databases">
        <title>Sequencing the genomes of 1000 actinobacteria strains.</title>
        <authorList>
            <person name="Klenk H.-P."/>
        </authorList>
    </citation>
    <scope>NUCLEOTIDE SEQUENCE [LARGE SCALE GENOMIC DNA]</scope>
    <source>
        <strain evidence="5 6">DSM 42178</strain>
    </source>
</reference>
<accession>A0A852ZLX2</accession>
<keyword evidence="6" id="KW-1185">Reference proteome</keyword>
<dbReference type="Pfam" id="PF01476">
    <property type="entry name" value="LysM"/>
    <property type="match status" value="1"/>
</dbReference>
<dbReference type="Gene3D" id="3.10.350.10">
    <property type="entry name" value="LysM domain"/>
    <property type="match status" value="1"/>
</dbReference>
<keyword evidence="2" id="KW-0378">Hydrolase</keyword>
<name>A0A852ZLX2_9ACTN</name>
<dbReference type="CDD" id="cd13925">
    <property type="entry name" value="RPF"/>
    <property type="match status" value="1"/>
</dbReference>
<dbReference type="InterPro" id="IPR052196">
    <property type="entry name" value="Bact_Kbp"/>
</dbReference>
<dbReference type="AlphaFoldDB" id="A0A852ZLX2"/>
<feature type="signal peptide" evidence="3">
    <location>
        <begin position="1"/>
        <end position="25"/>
    </location>
</feature>
<dbReference type="Pfam" id="PF06737">
    <property type="entry name" value="Transglycosylas"/>
    <property type="match status" value="1"/>
</dbReference>
<evidence type="ECO:0000313" key="6">
    <source>
        <dbReference type="Proteomes" id="UP000567795"/>
    </source>
</evidence>
<comment type="similarity">
    <text evidence="1">Belongs to the transglycosylase family. Rpf subfamily.</text>
</comment>
<proteinExistence type="inferred from homology"/>
<dbReference type="EMBL" id="JACBZD010000001">
    <property type="protein sequence ID" value="NYI03406.1"/>
    <property type="molecule type" value="Genomic_DNA"/>
</dbReference>